<dbReference type="InterPro" id="IPR028030">
    <property type="entry name" value="DUF4592"/>
</dbReference>
<feature type="compositionally biased region" description="Basic and acidic residues" evidence="1">
    <location>
        <begin position="1334"/>
        <end position="1374"/>
    </location>
</feature>
<feature type="compositionally biased region" description="Polar residues" evidence="1">
    <location>
        <begin position="363"/>
        <end position="386"/>
    </location>
</feature>
<evidence type="ECO:0000313" key="3">
    <source>
        <dbReference type="Proteomes" id="UP001652740"/>
    </source>
</evidence>
<feature type="region of interest" description="Disordered" evidence="1">
    <location>
        <begin position="676"/>
        <end position="697"/>
    </location>
</feature>
<feature type="compositionally biased region" description="Low complexity" evidence="1">
    <location>
        <begin position="174"/>
        <end position="189"/>
    </location>
</feature>
<keyword evidence="3" id="KW-1185">Reference proteome</keyword>
<feature type="compositionally biased region" description="Basic and acidic residues" evidence="1">
    <location>
        <begin position="1280"/>
        <end position="1296"/>
    </location>
</feature>
<feature type="region of interest" description="Disordered" evidence="1">
    <location>
        <begin position="1"/>
        <end position="258"/>
    </location>
</feature>
<gene>
    <name evidence="4" type="primary">LOC113512120</name>
</gene>
<feature type="compositionally biased region" description="Polar residues" evidence="1">
    <location>
        <begin position="1057"/>
        <end position="1070"/>
    </location>
</feature>
<dbReference type="FunCoup" id="A0A6J1WEF2">
    <property type="interactions" value="24"/>
</dbReference>
<feature type="compositionally biased region" description="Gly residues" evidence="1">
    <location>
        <begin position="1"/>
        <end position="11"/>
    </location>
</feature>
<evidence type="ECO:0000259" key="2">
    <source>
        <dbReference type="Pfam" id="PF15262"/>
    </source>
</evidence>
<feature type="region of interest" description="Disordered" evidence="1">
    <location>
        <begin position="564"/>
        <end position="604"/>
    </location>
</feature>
<feature type="compositionally biased region" description="Basic and acidic residues" evidence="1">
    <location>
        <begin position="564"/>
        <end position="594"/>
    </location>
</feature>
<feature type="region of interest" description="Disordered" evidence="1">
    <location>
        <begin position="1057"/>
        <end position="1138"/>
    </location>
</feature>
<evidence type="ECO:0000256" key="1">
    <source>
        <dbReference type="SAM" id="MobiDB-lite"/>
    </source>
</evidence>
<protein>
    <submittedName>
        <fullName evidence="4">Uncharacterized protein LOC113512120 isoform X1</fullName>
    </submittedName>
</protein>
<accession>A0A6J1WEF2</accession>
<name>A0A6J1WEF2_GALME</name>
<feature type="compositionally biased region" description="Basic and acidic residues" evidence="1">
    <location>
        <begin position="104"/>
        <end position="115"/>
    </location>
</feature>
<sequence length="1404" mass="156771">MSGGGGGGGAGLMSCVREGSLEPPYRPPHADTHNHGEGRTGRFLRGLRRMFKRRGSGARTDASPDPKSSSTSELLDAERHARRKEGVYGSGLSVSHDSVFTGERSGDESSDERPTPAHHLAHLATSHRAELVAAVRRRGRGDGSDDDEDLGLPRSPPASPPTDKADKRHHAGISQSSCSDGSLLSVGSSEMDEDSSSGHHHSHDHSARSDQSDIYNTSEPPTGVAPLSHSAAKHKMAVRPRRTHGAPRRKKNNPIVASALPITPELNEEMIRSTTPEVSHKTSEVVTESFSSSTTTKHVIVKEQHLLVNRELQRVLETPSDTKLKSSSLPPGLALSQLMGQSPAKLSIAESDTPRSSIKRSKSSTQGQSLRDGSPKTQVSSEMNTYHSEERMTKYRTDKKYAEESCLEKKSKSEKKIENEVIKSSKKEESFFSRLLLRKSGKKSKKDQTDGEGQQDVKKPKTEKPMAQYKSVDAEKSGFTYSDGQGYKPVPAERTHRSAGQKAFANQMHKRFDNKGGYVQDSAYKDVYSAAKVSGVEYNITDLKIAEETDKMLNLEMKSRFSRRDEFSEKIDRAKRTSSKEAIDEKKDPFVLHHDKAKRPTSVQRTIDPLSSKAFISNEVSNRVQEEALSPTRITLDDEPPSRGMRMKSVHNDYTFHSGSMPKSIPYFNPGISISSSPPKTIRHASSENVKRRSSEHIPEFNEKAVENKQETMHHINKTEESYARSEMRSLGDEYIESRNSIGKSHSFRYASETTSISSQENQMPSLPAIVGISEPLLESWEVNYRRNVSERHDFSKKVSARNYSVLHTNADANYDSLPSTDSSYLDSLKTDANEDRKLFTNSIHITMDSHKRDSDISQIEAKIDDIISSPKPIITPILKSSSLDSVKSSPEKPIDERRKTISVESALSQTSKISSNILKDIKQEQDPETFISVTHINNEQIPVLNKNAEVIKGNKSDDKIHKSGTKPGVPEFLNIQLNRVDTKPTSNIVLTANITPKKLDSPQTDKELDIESFRVTDTKLTQNVLSVGKDSNTNNNIENVAEITEEKISPVVTRRTVQSVTPQSPSTPKSFYKRKATSVELQDKIEKPRANSMSTDDNTEKNYDNISIDQKSHSSFGSKSSIQSIDSNDVRTPDRHEEAVVYRKKPVMLSKELRGDRKNDDEPELMKVFARRSLKLKDTEADSLAQEIAEAHNLKNENSDNATVTKSKMLKNEFNASIKSRDSDKENEDASAKDQAEEKRLVDIAARVSQFGVPHYQRSISVNTVSNPKRESAPVYRSDVNKYKKEVSDSTPEKRLRNRTFPDPSTDRDDIKNIAKSEAMAYKADTLTKRPWQRKDNEKFRQLSVESEKRESAVIEKDGETEKDDNAKDRDGAGGEADASPQFKGILQMRAEWERRAKQGMTK</sequence>
<dbReference type="RefSeq" id="XP_026751700.2">
    <property type="nucleotide sequence ID" value="XM_026895899.3"/>
</dbReference>
<dbReference type="Proteomes" id="UP001652740">
    <property type="component" value="Unplaced"/>
</dbReference>
<feature type="compositionally biased region" description="Basic residues" evidence="1">
    <location>
        <begin position="436"/>
        <end position="445"/>
    </location>
</feature>
<reference evidence="4" key="1">
    <citation type="submission" date="2025-08" db="UniProtKB">
        <authorList>
            <consortium name="RefSeq"/>
        </authorList>
    </citation>
    <scope>IDENTIFICATION</scope>
    <source>
        <tissue evidence="4">Whole larvae</tissue>
    </source>
</reference>
<dbReference type="KEGG" id="gmw:113512120"/>
<feature type="compositionally biased region" description="Low complexity" evidence="1">
    <location>
        <begin position="284"/>
        <end position="296"/>
    </location>
</feature>
<feature type="domain" description="DUF4592" evidence="2">
    <location>
        <begin position="135"/>
        <end position="242"/>
    </location>
</feature>
<feature type="compositionally biased region" description="Basic residues" evidence="1">
    <location>
        <begin position="231"/>
        <end position="252"/>
    </location>
</feature>
<feature type="region of interest" description="Disordered" evidence="1">
    <location>
        <begin position="1265"/>
        <end position="1404"/>
    </location>
</feature>
<organism evidence="3 4">
    <name type="scientific">Galleria mellonella</name>
    <name type="common">Greater wax moth</name>
    <dbReference type="NCBI Taxonomy" id="7137"/>
    <lineage>
        <taxon>Eukaryota</taxon>
        <taxon>Metazoa</taxon>
        <taxon>Ecdysozoa</taxon>
        <taxon>Arthropoda</taxon>
        <taxon>Hexapoda</taxon>
        <taxon>Insecta</taxon>
        <taxon>Pterygota</taxon>
        <taxon>Neoptera</taxon>
        <taxon>Endopterygota</taxon>
        <taxon>Lepidoptera</taxon>
        <taxon>Glossata</taxon>
        <taxon>Ditrysia</taxon>
        <taxon>Pyraloidea</taxon>
        <taxon>Pyralidae</taxon>
        <taxon>Galleriinae</taxon>
        <taxon>Galleria</taxon>
    </lineage>
</organism>
<evidence type="ECO:0000313" key="4">
    <source>
        <dbReference type="RefSeq" id="XP_026751700.2"/>
    </source>
</evidence>
<feature type="compositionally biased region" description="Basic and acidic residues" evidence="1">
    <location>
        <begin position="1306"/>
        <end position="1316"/>
    </location>
</feature>
<feature type="compositionally biased region" description="Basic and acidic residues" evidence="1">
    <location>
        <begin position="387"/>
        <end position="431"/>
    </location>
</feature>
<feature type="region of interest" description="Disordered" evidence="1">
    <location>
        <begin position="274"/>
        <end position="296"/>
    </location>
</feature>
<proteinExistence type="predicted"/>
<feature type="compositionally biased region" description="Basic residues" evidence="1">
    <location>
        <begin position="45"/>
        <end position="56"/>
    </location>
</feature>
<feature type="compositionally biased region" description="Basic and acidic residues" evidence="1">
    <location>
        <begin position="455"/>
        <end position="464"/>
    </location>
</feature>
<dbReference type="InParanoid" id="A0A6J1WEF2"/>
<feature type="compositionally biased region" description="Low complexity" evidence="1">
    <location>
        <begin position="1114"/>
        <end position="1128"/>
    </location>
</feature>
<feature type="region of interest" description="Disordered" evidence="1">
    <location>
        <begin position="1216"/>
        <end position="1239"/>
    </location>
</feature>
<feature type="region of interest" description="Disordered" evidence="1">
    <location>
        <begin position="340"/>
        <end position="503"/>
    </location>
</feature>
<dbReference type="GeneID" id="113512120"/>
<dbReference type="Pfam" id="PF15262">
    <property type="entry name" value="DUF4592"/>
    <property type="match status" value="1"/>
</dbReference>
<feature type="compositionally biased region" description="Basic and acidic residues" evidence="1">
    <location>
        <begin position="28"/>
        <end position="40"/>
    </location>
</feature>
<feature type="compositionally biased region" description="Basic and acidic residues" evidence="1">
    <location>
        <begin position="1129"/>
        <end position="1138"/>
    </location>
</feature>
<feature type="compositionally biased region" description="Basic and acidic residues" evidence="1">
    <location>
        <begin position="685"/>
        <end position="697"/>
    </location>
</feature>
<feature type="compositionally biased region" description="Basic and acidic residues" evidence="1">
    <location>
        <begin position="1220"/>
        <end position="1239"/>
    </location>
</feature>